<sequence length="646" mass="73178">MKSEKELERILVDQIINGEVAVSESNQQYSNDDFESMIALLDSERTEKEYDWMSDIRIPEFASHMLTQSSMDVGQYFQTRDFVEVYLQDEKSKPNAEAAKELINRTLNQKHLNHFLKFVRAKAINNVVGRVYAKCWWEQETKIAVIGENVKYEDLDVDEYGDKISSEFQVPAQKEVKEPVYGEVPVIDRFNYDVWDQRNVFTDNSYVYSLQDKQFVVFRSEMTYSELKAVETLNGYFNLDLLKDIKPPSTTEFKSEAADKEQSFTPITSSAEKPYDIYERYGKVWMLVDKENGEVVQGSEKIGLDKEGKPLNKADLHEAIVTIAKSDDKKVLIGFKLTPYIDAQGKPYRPIIRGLCYVHLTEDGGVGDGKYTKELQIALDDTFNISQDRVMLATLPTIAVNKHALEDNSTLYFEPGHPIEVNDPRSDIYEFKITDNIQGALNQINLLANKMQQVDSIQPPTMGDTGAASTTATAFAGASRATGERANYKSLTFENTFLCELYWMIHQMTFVFAKPETGIDLFGEEKLYDFDPTKNYYYKPLSQSIEPEHSKMVKRKEWITLLGYIMQSGHPDAPKMFNYIMVEIVKLMGDEYTNISSMLLGEDKPLQLEGGVGAVAGGGVPTSNQSGTPMSGMEMDARGTANIGAY</sequence>
<organism evidence="1">
    <name type="scientific">viral metagenome</name>
    <dbReference type="NCBI Taxonomy" id="1070528"/>
    <lineage>
        <taxon>unclassified sequences</taxon>
        <taxon>metagenomes</taxon>
        <taxon>organismal metagenomes</taxon>
    </lineage>
</organism>
<dbReference type="AlphaFoldDB" id="A0A6M3KUW4"/>
<evidence type="ECO:0008006" key="2">
    <source>
        <dbReference type="Google" id="ProtNLM"/>
    </source>
</evidence>
<gene>
    <name evidence="1" type="ORF">MM415B02211_0008</name>
</gene>
<name>A0A6M3KUW4_9ZZZZ</name>
<dbReference type="EMBL" id="MT142579">
    <property type="protein sequence ID" value="QJA85512.1"/>
    <property type="molecule type" value="Genomic_DNA"/>
</dbReference>
<evidence type="ECO:0000313" key="1">
    <source>
        <dbReference type="EMBL" id="QJA85512.1"/>
    </source>
</evidence>
<reference evidence="1" key="1">
    <citation type="submission" date="2020-03" db="EMBL/GenBank/DDBJ databases">
        <title>The deep terrestrial virosphere.</title>
        <authorList>
            <person name="Holmfeldt K."/>
            <person name="Nilsson E."/>
            <person name="Simone D."/>
            <person name="Lopez-Fernandez M."/>
            <person name="Wu X."/>
            <person name="de Brujin I."/>
            <person name="Lundin D."/>
            <person name="Andersson A."/>
            <person name="Bertilsson S."/>
            <person name="Dopson M."/>
        </authorList>
    </citation>
    <scope>NUCLEOTIDE SEQUENCE</scope>
    <source>
        <strain evidence="1">MM415B02211</strain>
    </source>
</reference>
<proteinExistence type="predicted"/>
<accession>A0A6M3KUW4</accession>
<protein>
    <recommendedName>
        <fullName evidence="2">Portal protein</fullName>
    </recommendedName>
</protein>